<dbReference type="CDD" id="cd06171">
    <property type="entry name" value="Sigma70_r4"/>
    <property type="match status" value="1"/>
</dbReference>
<dbReference type="InterPro" id="IPR007627">
    <property type="entry name" value="RNA_pol_sigma70_r2"/>
</dbReference>
<dbReference type="InterPro" id="IPR013249">
    <property type="entry name" value="RNA_pol_sigma70_r4_t2"/>
</dbReference>
<organism evidence="8 9">
    <name type="scientific">Candidatus Saccharicenans subterraneus</name>
    <dbReference type="NCBI Taxonomy" id="2508984"/>
    <lineage>
        <taxon>Bacteria</taxon>
        <taxon>Candidatus Aminicenantota</taxon>
        <taxon>Candidatus Aminicenantia</taxon>
        <taxon>Candidatus Aminicenantales</taxon>
        <taxon>Candidatus Saccharicenantaceae</taxon>
        <taxon>Candidatus Saccharicenans</taxon>
    </lineage>
</organism>
<dbReference type="GO" id="GO:0016987">
    <property type="term" value="F:sigma factor activity"/>
    <property type="evidence" value="ECO:0007669"/>
    <property type="project" value="UniProtKB-KW"/>
</dbReference>
<sequence>MEQKNERTAEPQVEFLVARVKNGDREAFMKLVAAYQQKVFILAYSMVRDREDALDLVQEVFLRLYEKIQSYRAGESFQAWLMQIARNLSIDFLRRKKTRKKDSLDGLDLDRADLATDREDPGCFQTGELIHRAVQALPEKQRLVFILHHFDDLKYEEIADRLGIAVGTVKSLHFKAIQNLRKTLAPSLGGAR</sequence>
<evidence type="ECO:0000259" key="7">
    <source>
        <dbReference type="Pfam" id="PF08281"/>
    </source>
</evidence>
<dbReference type="Proteomes" id="UP000257323">
    <property type="component" value="Unassembled WGS sequence"/>
</dbReference>
<evidence type="ECO:0000256" key="3">
    <source>
        <dbReference type="ARBA" id="ARBA00023082"/>
    </source>
</evidence>
<evidence type="ECO:0000259" key="6">
    <source>
        <dbReference type="Pfam" id="PF04542"/>
    </source>
</evidence>
<evidence type="ECO:0000313" key="9">
    <source>
        <dbReference type="Proteomes" id="UP000257323"/>
    </source>
</evidence>
<comment type="caution">
    <text evidence="8">The sequence shown here is derived from an EMBL/GenBank/DDBJ whole genome shotgun (WGS) entry which is preliminary data.</text>
</comment>
<dbReference type="PANTHER" id="PTHR43133">
    <property type="entry name" value="RNA POLYMERASE ECF-TYPE SIGMA FACTO"/>
    <property type="match status" value="1"/>
</dbReference>
<dbReference type="SUPFAM" id="SSF88659">
    <property type="entry name" value="Sigma3 and sigma4 domains of RNA polymerase sigma factors"/>
    <property type="match status" value="1"/>
</dbReference>
<protein>
    <submittedName>
        <fullName evidence="8">RNA polymerase ECF-type (Group 3) sigma-E factor</fullName>
    </submittedName>
</protein>
<dbReference type="InterPro" id="IPR039425">
    <property type="entry name" value="RNA_pol_sigma-70-like"/>
</dbReference>
<dbReference type="AlphaFoldDB" id="A0A3E2BL70"/>
<dbReference type="InterPro" id="IPR036388">
    <property type="entry name" value="WH-like_DNA-bd_sf"/>
</dbReference>
<dbReference type="Pfam" id="PF08281">
    <property type="entry name" value="Sigma70_r4_2"/>
    <property type="match status" value="1"/>
</dbReference>
<dbReference type="Gene3D" id="1.10.1740.10">
    <property type="match status" value="1"/>
</dbReference>
<evidence type="ECO:0000256" key="1">
    <source>
        <dbReference type="ARBA" id="ARBA00010641"/>
    </source>
</evidence>
<accession>A0A3E2BL70</accession>
<keyword evidence="2" id="KW-0805">Transcription regulation</keyword>
<dbReference type="InterPro" id="IPR014284">
    <property type="entry name" value="RNA_pol_sigma-70_dom"/>
</dbReference>
<dbReference type="InterPro" id="IPR013325">
    <property type="entry name" value="RNA_pol_sigma_r2"/>
</dbReference>
<evidence type="ECO:0000256" key="4">
    <source>
        <dbReference type="ARBA" id="ARBA00023125"/>
    </source>
</evidence>
<dbReference type="NCBIfam" id="TIGR02937">
    <property type="entry name" value="sigma70-ECF"/>
    <property type="match status" value="1"/>
</dbReference>
<feature type="domain" description="RNA polymerase sigma factor 70 region 4 type 2" evidence="7">
    <location>
        <begin position="128"/>
        <end position="179"/>
    </location>
</feature>
<evidence type="ECO:0000256" key="5">
    <source>
        <dbReference type="ARBA" id="ARBA00023163"/>
    </source>
</evidence>
<keyword evidence="4" id="KW-0238">DNA-binding</keyword>
<keyword evidence="5" id="KW-0804">Transcription</keyword>
<comment type="similarity">
    <text evidence="1">Belongs to the sigma-70 factor family. ECF subfamily.</text>
</comment>
<name>A0A3E2BL70_9BACT</name>
<dbReference type="Gene3D" id="1.10.10.10">
    <property type="entry name" value="Winged helix-like DNA-binding domain superfamily/Winged helix DNA-binding domain"/>
    <property type="match status" value="1"/>
</dbReference>
<dbReference type="EMBL" id="QUAH01000009">
    <property type="protein sequence ID" value="RFT15412.1"/>
    <property type="molecule type" value="Genomic_DNA"/>
</dbReference>
<evidence type="ECO:0000256" key="2">
    <source>
        <dbReference type="ARBA" id="ARBA00023015"/>
    </source>
</evidence>
<dbReference type="InterPro" id="IPR013324">
    <property type="entry name" value="RNA_pol_sigma_r3/r4-like"/>
</dbReference>
<gene>
    <name evidence="8" type="ORF">OP8BY_0302</name>
</gene>
<keyword evidence="3" id="KW-0731">Sigma factor</keyword>
<dbReference type="GO" id="GO:0006352">
    <property type="term" value="P:DNA-templated transcription initiation"/>
    <property type="evidence" value="ECO:0007669"/>
    <property type="project" value="InterPro"/>
</dbReference>
<reference evidence="8 9" key="1">
    <citation type="submission" date="2018-08" db="EMBL/GenBank/DDBJ databases">
        <title>Genome analysis of the thermophilic bacterium of the candidate phylum Aminicenantes from deep subsurface aquifer revealed its physiology and ecological role.</title>
        <authorList>
            <person name="Kadnikov V.V."/>
            <person name="Mardanov A.V."/>
            <person name="Beletsky A.V."/>
            <person name="Karnachuk O.V."/>
            <person name="Ravin N.V."/>
        </authorList>
    </citation>
    <scope>NUCLEOTIDE SEQUENCE [LARGE SCALE GENOMIC DNA]</scope>
    <source>
        <strain evidence="8">BY38</strain>
    </source>
</reference>
<proteinExistence type="inferred from homology"/>
<dbReference type="Pfam" id="PF04542">
    <property type="entry name" value="Sigma70_r2"/>
    <property type="match status" value="1"/>
</dbReference>
<dbReference type="PANTHER" id="PTHR43133:SF8">
    <property type="entry name" value="RNA POLYMERASE SIGMA FACTOR HI_1459-RELATED"/>
    <property type="match status" value="1"/>
</dbReference>
<dbReference type="SUPFAM" id="SSF88946">
    <property type="entry name" value="Sigma2 domain of RNA polymerase sigma factors"/>
    <property type="match status" value="1"/>
</dbReference>
<feature type="domain" description="RNA polymerase sigma-70 region 2" evidence="6">
    <location>
        <begin position="31"/>
        <end position="97"/>
    </location>
</feature>
<evidence type="ECO:0000313" key="8">
    <source>
        <dbReference type="EMBL" id="RFT15412.1"/>
    </source>
</evidence>
<dbReference type="GO" id="GO:0003677">
    <property type="term" value="F:DNA binding"/>
    <property type="evidence" value="ECO:0007669"/>
    <property type="project" value="UniProtKB-KW"/>
</dbReference>